<dbReference type="Gene3D" id="1.10.8.60">
    <property type="match status" value="1"/>
</dbReference>
<dbReference type="Gene3D" id="3.30.450.20">
    <property type="entry name" value="PAS domain"/>
    <property type="match status" value="2"/>
</dbReference>
<dbReference type="Pfam" id="PF18024">
    <property type="entry name" value="HTH_50"/>
    <property type="match status" value="1"/>
</dbReference>
<protein>
    <recommendedName>
        <fullName evidence="7">HTH-type transcriptional regulatory protein TyrR</fullName>
    </recommendedName>
</protein>
<dbReference type="InterPro" id="IPR000014">
    <property type="entry name" value="PAS"/>
</dbReference>
<reference evidence="9 10" key="1">
    <citation type="submission" date="2021-03" db="EMBL/GenBank/DDBJ databases">
        <title>Antimicrobial resistance genes in bacteria isolated from Japanese honey, and their potential for conferring macrolide and lincosamide resistance in the American foulbrood pathogen Paenibacillus larvae.</title>
        <authorList>
            <person name="Okamoto M."/>
            <person name="Kumagai M."/>
            <person name="Kanamori H."/>
            <person name="Takamatsu D."/>
        </authorList>
    </citation>
    <scope>NUCLEOTIDE SEQUENCE [LARGE SCALE GENOMIC DNA]</scope>
    <source>
        <strain evidence="9 10">J1TS3</strain>
    </source>
</reference>
<dbReference type="CDD" id="cd00009">
    <property type="entry name" value="AAA"/>
    <property type="match status" value="1"/>
</dbReference>
<evidence type="ECO:0000256" key="3">
    <source>
        <dbReference type="ARBA" id="ARBA00022840"/>
    </source>
</evidence>
<dbReference type="PANTHER" id="PTHR32071:SF57">
    <property type="entry name" value="C4-DICARBOXYLATE TRANSPORT TRANSCRIPTIONAL REGULATORY PROTEIN DCTD"/>
    <property type="match status" value="1"/>
</dbReference>
<evidence type="ECO:0000256" key="5">
    <source>
        <dbReference type="ARBA" id="ARBA00023125"/>
    </source>
</evidence>
<dbReference type="InterPro" id="IPR009057">
    <property type="entry name" value="Homeodomain-like_sf"/>
</dbReference>
<keyword evidence="1" id="KW-0547">Nucleotide-binding</keyword>
<keyword evidence="10" id="KW-1185">Reference proteome</keyword>
<proteinExistence type="predicted"/>
<keyword evidence="4" id="KW-0805">Transcription regulation</keyword>
<dbReference type="PROSITE" id="PS50045">
    <property type="entry name" value="SIGMA54_INTERACT_4"/>
    <property type="match status" value="1"/>
</dbReference>
<dbReference type="Gene3D" id="3.40.50.300">
    <property type="entry name" value="P-loop containing nucleotide triphosphate hydrolases"/>
    <property type="match status" value="1"/>
</dbReference>
<comment type="caution">
    <text evidence="9">The sequence shown here is derived from an EMBL/GenBank/DDBJ whole genome shotgun (WGS) entry which is preliminary data.</text>
</comment>
<dbReference type="InterPro" id="IPR030828">
    <property type="entry name" value="HTH_TyrR"/>
</dbReference>
<evidence type="ECO:0000259" key="8">
    <source>
        <dbReference type="PROSITE" id="PS50045"/>
    </source>
</evidence>
<keyword evidence="6" id="KW-0804">Transcription</keyword>
<dbReference type="InterPro" id="IPR003593">
    <property type="entry name" value="AAA+_ATPase"/>
</dbReference>
<dbReference type="EMBL" id="BOQT01000016">
    <property type="protein sequence ID" value="GIN22347.1"/>
    <property type="molecule type" value="Genomic_DNA"/>
</dbReference>
<dbReference type="SUPFAM" id="SSF46689">
    <property type="entry name" value="Homeodomain-like"/>
    <property type="match status" value="1"/>
</dbReference>
<dbReference type="PROSITE" id="PS00688">
    <property type="entry name" value="SIGMA54_INTERACT_3"/>
    <property type="match status" value="1"/>
</dbReference>
<dbReference type="InterPro" id="IPR025662">
    <property type="entry name" value="Sigma_54_int_dom_ATP-bd_1"/>
</dbReference>
<dbReference type="SMART" id="SM00382">
    <property type="entry name" value="AAA"/>
    <property type="match status" value="1"/>
</dbReference>
<dbReference type="Proteomes" id="UP000680279">
    <property type="component" value="Unassembled WGS sequence"/>
</dbReference>
<dbReference type="InterPro" id="IPR027417">
    <property type="entry name" value="P-loop_NTPase"/>
</dbReference>
<evidence type="ECO:0000256" key="4">
    <source>
        <dbReference type="ARBA" id="ARBA00023015"/>
    </source>
</evidence>
<dbReference type="PROSITE" id="PS00675">
    <property type="entry name" value="SIGMA54_INTERACT_1"/>
    <property type="match status" value="1"/>
</dbReference>
<gene>
    <name evidence="9" type="ORF">J1TS3_34810</name>
</gene>
<keyword evidence="3" id="KW-0067">ATP-binding</keyword>
<organism evidence="9 10">
    <name type="scientific">Siminovitchia fordii</name>
    <dbReference type="NCBI Taxonomy" id="254759"/>
    <lineage>
        <taxon>Bacteria</taxon>
        <taxon>Bacillati</taxon>
        <taxon>Bacillota</taxon>
        <taxon>Bacilli</taxon>
        <taxon>Bacillales</taxon>
        <taxon>Bacillaceae</taxon>
        <taxon>Siminovitchia</taxon>
    </lineage>
</organism>
<dbReference type="InterPro" id="IPR002078">
    <property type="entry name" value="Sigma_54_int"/>
</dbReference>
<dbReference type="Pfam" id="PF00158">
    <property type="entry name" value="Sigma54_activat"/>
    <property type="match status" value="1"/>
</dbReference>
<evidence type="ECO:0000256" key="7">
    <source>
        <dbReference type="ARBA" id="ARBA00029500"/>
    </source>
</evidence>
<feature type="domain" description="Sigma-54 factor interaction" evidence="8">
    <location>
        <begin position="369"/>
        <end position="598"/>
    </location>
</feature>
<evidence type="ECO:0000313" key="10">
    <source>
        <dbReference type="Proteomes" id="UP000680279"/>
    </source>
</evidence>
<keyword evidence="5" id="KW-0238">DNA-binding</keyword>
<evidence type="ECO:0000256" key="1">
    <source>
        <dbReference type="ARBA" id="ARBA00022741"/>
    </source>
</evidence>
<dbReference type="InterPro" id="IPR025944">
    <property type="entry name" value="Sigma_54_int_dom_CS"/>
</dbReference>
<keyword evidence="2" id="KW-0058">Aromatic hydrocarbons catabolism</keyword>
<evidence type="ECO:0000313" key="9">
    <source>
        <dbReference type="EMBL" id="GIN22347.1"/>
    </source>
</evidence>
<dbReference type="InterPro" id="IPR025943">
    <property type="entry name" value="Sigma_54_int_dom_ATP-bd_2"/>
</dbReference>
<dbReference type="Gene3D" id="1.10.10.60">
    <property type="entry name" value="Homeodomain-like"/>
    <property type="match status" value="1"/>
</dbReference>
<dbReference type="SUPFAM" id="SSF52540">
    <property type="entry name" value="P-loop containing nucleoside triphosphate hydrolases"/>
    <property type="match status" value="1"/>
</dbReference>
<dbReference type="PROSITE" id="PS00676">
    <property type="entry name" value="SIGMA54_INTERACT_2"/>
    <property type="match status" value="1"/>
</dbReference>
<dbReference type="RefSeq" id="WP_018708673.1">
    <property type="nucleotide sequence ID" value="NZ_BOQT01000016.1"/>
</dbReference>
<accession>A0ABQ4K9F6</accession>
<dbReference type="InterPro" id="IPR058031">
    <property type="entry name" value="AAA_lid_NorR"/>
</dbReference>
<evidence type="ECO:0000256" key="6">
    <source>
        <dbReference type="ARBA" id="ARBA00023163"/>
    </source>
</evidence>
<name>A0ABQ4K9F6_9BACI</name>
<evidence type="ECO:0000256" key="2">
    <source>
        <dbReference type="ARBA" id="ARBA00022797"/>
    </source>
</evidence>
<dbReference type="Pfam" id="PF25601">
    <property type="entry name" value="AAA_lid_14"/>
    <property type="match status" value="1"/>
</dbReference>
<dbReference type="Pfam" id="PF13426">
    <property type="entry name" value="PAS_9"/>
    <property type="match status" value="2"/>
</dbReference>
<dbReference type="PANTHER" id="PTHR32071">
    <property type="entry name" value="TRANSCRIPTIONAL REGULATORY PROTEIN"/>
    <property type="match status" value="1"/>
</dbReference>
<sequence length="678" mass="77122">MILWKDILKPIAAVVGHDNSIKSVIQKITSEQADIAFVEDQGVLIGYITNSQLLEQIDTGQSLDEPIQYKDDMLKVPDSLPVEFFHNVTTVIGVDSSGGVAGYSTVKNARHQINELQLVHLNEIIHGAGVGIIRTNNLYEIEFMNETAEKFLGLPRSFLLSRNYKALLTMEKDLKRVLDGETLVSVNSTINFKQMSGNFYPLKIEGEISGLVHMFYLREEFEEAVQELDFVRHLYSDLQAVYDSSNEQILVIDEKGKILRVAGKFLSSFWKTKEADQIIGKQIGDFTRRNIFQPNIFELCVKQKKKVTSIQESSNQTRVWSVATPVYHEGKLEKVVILSRDITSNASLHAETDQEDLNTHTFETEKKKLVYRSGKVASLLSNLRRAAKMNSTILLEGESGVGKEIFAHEIHFASPRKDCPFIRVNCGAIPEQLIESELFGYEKGAFTGADRRGKAGLFERAHTGTIFLDEIGDLPLNMQVKLLRVIQEREMVRIGGTETIPIDVRIIAATNKDLKLMVSNGDFREDLFYRLNVIPLRIPPLRERKEDIFPLAVYFLEHFKRMYNIEKSYTPDAISVLEMYGWPGNIRELENIVERLIVFSQEEWIDREVVLKVLYGEEESKKKQPLVLEMMPLKEAVAELETQLIELGMRKYGTAAKVSEILGVSPATISRRMKKIKK</sequence>